<organism evidence="5 6">
    <name type="scientific">Rufibacter quisquiliarum</name>
    <dbReference type="NCBI Taxonomy" id="1549639"/>
    <lineage>
        <taxon>Bacteria</taxon>
        <taxon>Pseudomonadati</taxon>
        <taxon>Bacteroidota</taxon>
        <taxon>Cytophagia</taxon>
        <taxon>Cytophagales</taxon>
        <taxon>Hymenobacteraceae</taxon>
        <taxon>Rufibacter</taxon>
    </lineage>
</organism>
<keyword evidence="4" id="KW-0804">Transcription</keyword>
<evidence type="ECO:0000313" key="5">
    <source>
        <dbReference type="EMBL" id="MBA9078995.1"/>
    </source>
</evidence>
<dbReference type="Gene3D" id="1.10.10.10">
    <property type="entry name" value="Winged helix-like DNA-binding domain superfamily/Winged helix DNA-binding domain"/>
    <property type="match status" value="1"/>
</dbReference>
<name>A0A839GU50_9BACT</name>
<dbReference type="RefSeq" id="WP_066835958.1">
    <property type="nucleotide sequence ID" value="NZ_JACJIQ010000017.1"/>
</dbReference>
<keyword evidence="2" id="KW-0805">Transcription regulation</keyword>
<gene>
    <name evidence="5" type="ORF">FHS90_003729</name>
</gene>
<dbReference type="InterPro" id="IPR005650">
    <property type="entry name" value="BlaI_family"/>
</dbReference>
<dbReference type="InterPro" id="IPR036390">
    <property type="entry name" value="WH_DNA-bd_sf"/>
</dbReference>
<evidence type="ECO:0000256" key="2">
    <source>
        <dbReference type="ARBA" id="ARBA00023015"/>
    </source>
</evidence>
<dbReference type="InterPro" id="IPR036388">
    <property type="entry name" value="WH-like_DNA-bd_sf"/>
</dbReference>
<reference evidence="5 6" key="1">
    <citation type="submission" date="2020-08" db="EMBL/GenBank/DDBJ databases">
        <title>Genomic Encyclopedia of Type Strains, Phase IV (KMG-IV): sequencing the most valuable type-strain genomes for metagenomic binning, comparative biology and taxonomic classification.</title>
        <authorList>
            <person name="Goeker M."/>
        </authorList>
    </citation>
    <scope>NUCLEOTIDE SEQUENCE [LARGE SCALE GENOMIC DNA]</scope>
    <source>
        <strain evidence="5 6">DSM 29854</strain>
    </source>
</reference>
<dbReference type="Pfam" id="PF03965">
    <property type="entry name" value="Penicillinase_R"/>
    <property type="match status" value="1"/>
</dbReference>
<protein>
    <submittedName>
        <fullName evidence="5">Putative transcriptional regulator</fullName>
    </submittedName>
</protein>
<sequence length="126" mass="14850">MKELTKAEEQVMHIFWKIGKGFVKDVIEQFPEPKPIYNSVSTIVRILEKKGFVGYTAYGKTHEYYPLIKKSDYQKFFLKNFVSGYFGGSFKRMVSFFAQEEELDVKELEELVNYVKKNSTPEDHDQ</sequence>
<keyword evidence="6" id="KW-1185">Reference proteome</keyword>
<evidence type="ECO:0000256" key="4">
    <source>
        <dbReference type="ARBA" id="ARBA00023163"/>
    </source>
</evidence>
<evidence type="ECO:0000256" key="3">
    <source>
        <dbReference type="ARBA" id="ARBA00023125"/>
    </source>
</evidence>
<comment type="similarity">
    <text evidence="1">Belongs to the BlaI transcriptional regulatory family.</text>
</comment>
<dbReference type="EMBL" id="JACJIQ010000017">
    <property type="protein sequence ID" value="MBA9078995.1"/>
    <property type="molecule type" value="Genomic_DNA"/>
</dbReference>
<dbReference type="Gene3D" id="1.10.4040.10">
    <property type="entry name" value="Penicillinase repressor domain"/>
    <property type="match status" value="1"/>
</dbReference>
<dbReference type="PIRSF" id="PIRSF019455">
    <property type="entry name" value="CopR_AtkY"/>
    <property type="match status" value="1"/>
</dbReference>
<comment type="caution">
    <text evidence="5">The sequence shown here is derived from an EMBL/GenBank/DDBJ whole genome shotgun (WGS) entry which is preliminary data.</text>
</comment>
<evidence type="ECO:0000256" key="1">
    <source>
        <dbReference type="ARBA" id="ARBA00011046"/>
    </source>
</evidence>
<evidence type="ECO:0000313" key="6">
    <source>
        <dbReference type="Proteomes" id="UP000563094"/>
    </source>
</evidence>
<accession>A0A839GU50</accession>
<dbReference type="GO" id="GO:0003677">
    <property type="term" value="F:DNA binding"/>
    <property type="evidence" value="ECO:0007669"/>
    <property type="project" value="UniProtKB-KW"/>
</dbReference>
<proteinExistence type="inferred from homology"/>
<dbReference type="GO" id="GO:0045892">
    <property type="term" value="P:negative regulation of DNA-templated transcription"/>
    <property type="evidence" value="ECO:0007669"/>
    <property type="project" value="InterPro"/>
</dbReference>
<keyword evidence="3" id="KW-0238">DNA-binding</keyword>
<dbReference type="Proteomes" id="UP000563094">
    <property type="component" value="Unassembled WGS sequence"/>
</dbReference>
<dbReference type="AlphaFoldDB" id="A0A839GU50"/>
<dbReference type="SUPFAM" id="SSF46785">
    <property type="entry name" value="Winged helix' DNA-binding domain"/>
    <property type="match status" value="1"/>
</dbReference>